<evidence type="ECO:0000256" key="8">
    <source>
        <dbReference type="SAM" id="Phobius"/>
    </source>
</evidence>
<comment type="similarity">
    <text evidence="2">Belongs to the autoinducer-2 exporter (AI-2E) (TC 2.A.86) family.</text>
</comment>
<evidence type="ECO:0000256" key="2">
    <source>
        <dbReference type="ARBA" id="ARBA00009773"/>
    </source>
</evidence>
<evidence type="ECO:0000256" key="1">
    <source>
        <dbReference type="ARBA" id="ARBA00004651"/>
    </source>
</evidence>
<keyword evidence="4" id="KW-1003">Cell membrane</keyword>
<feature type="transmembrane region" description="Helical" evidence="8">
    <location>
        <begin position="36"/>
        <end position="53"/>
    </location>
</feature>
<organism evidence="9">
    <name type="scientific">uncultured marine group II/III euryarchaeote KM3_16_D12</name>
    <dbReference type="NCBI Taxonomy" id="1457926"/>
    <lineage>
        <taxon>Archaea</taxon>
        <taxon>Methanobacteriati</taxon>
        <taxon>Methanobacteriota</taxon>
        <taxon>environmental samples</taxon>
    </lineage>
</organism>
<evidence type="ECO:0000313" key="9">
    <source>
        <dbReference type="EMBL" id="AIF03966.1"/>
    </source>
</evidence>
<dbReference type="EMBL" id="KF900695">
    <property type="protein sequence ID" value="AIF03966.1"/>
    <property type="molecule type" value="Genomic_DNA"/>
</dbReference>
<evidence type="ECO:0000256" key="7">
    <source>
        <dbReference type="ARBA" id="ARBA00023136"/>
    </source>
</evidence>
<evidence type="ECO:0000256" key="4">
    <source>
        <dbReference type="ARBA" id="ARBA00022475"/>
    </source>
</evidence>
<feature type="transmembrane region" description="Helical" evidence="8">
    <location>
        <begin position="225"/>
        <end position="245"/>
    </location>
</feature>
<keyword evidence="7 8" id="KW-0472">Membrane</keyword>
<keyword evidence="5 8" id="KW-0812">Transmembrane</keyword>
<reference evidence="9" key="1">
    <citation type="journal article" date="2014" name="Genome Biol. Evol.">
        <title>Pangenome evidence for extensive interdomain horizontal transfer affecting lineage core and shell genes in uncultured planktonic thaumarchaeota and euryarchaeota.</title>
        <authorList>
            <person name="Deschamps P."/>
            <person name="Zivanovic Y."/>
            <person name="Moreira D."/>
            <person name="Rodriguez-Valera F."/>
            <person name="Lopez-Garcia P."/>
        </authorList>
    </citation>
    <scope>NUCLEOTIDE SEQUENCE</scope>
</reference>
<evidence type="ECO:0000256" key="3">
    <source>
        <dbReference type="ARBA" id="ARBA00022448"/>
    </source>
</evidence>
<evidence type="ECO:0000256" key="6">
    <source>
        <dbReference type="ARBA" id="ARBA00022989"/>
    </source>
</evidence>
<dbReference type="PANTHER" id="PTHR21716:SF53">
    <property type="entry name" value="PERMEASE PERM-RELATED"/>
    <property type="match status" value="1"/>
</dbReference>
<feature type="transmembrane region" description="Helical" evidence="8">
    <location>
        <begin position="199"/>
        <end position="219"/>
    </location>
</feature>
<comment type="subcellular location">
    <subcellularLocation>
        <location evidence="1">Cell membrane</location>
        <topology evidence="1">Multi-pass membrane protein</topology>
    </subcellularLocation>
</comment>
<name>A0A075GJ10_9EURY</name>
<accession>A0A075GJ10</accession>
<feature type="transmembrane region" description="Helical" evidence="8">
    <location>
        <begin position="292"/>
        <end position="322"/>
    </location>
</feature>
<proteinExistence type="inferred from homology"/>
<feature type="transmembrane region" description="Helical" evidence="8">
    <location>
        <begin position="65"/>
        <end position="87"/>
    </location>
</feature>
<protein>
    <submittedName>
        <fullName evidence="9">Putative permease</fullName>
    </submittedName>
</protein>
<feature type="transmembrane region" description="Helical" evidence="8">
    <location>
        <begin position="12"/>
        <end position="30"/>
    </location>
</feature>
<dbReference type="GO" id="GO:0005886">
    <property type="term" value="C:plasma membrane"/>
    <property type="evidence" value="ECO:0007669"/>
    <property type="project" value="UniProtKB-SubCell"/>
</dbReference>
<evidence type="ECO:0000256" key="5">
    <source>
        <dbReference type="ARBA" id="ARBA00022692"/>
    </source>
</evidence>
<keyword evidence="3" id="KW-0813">Transport</keyword>
<dbReference type="PANTHER" id="PTHR21716">
    <property type="entry name" value="TRANSMEMBRANE PROTEIN"/>
    <property type="match status" value="1"/>
</dbReference>
<feature type="transmembrane region" description="Helical" evidence="8">
    <location>
        <begin position="252"/>
        <end position="272"/>
    </location>
</feature>
<dbReference type="AlphaFoldDB" id="A0A075GJ10"/>
<keyword evidence="6 8" id="KW-1133">Transmembrane helix</keyword>
<dbReference type="InterPro" id="IPR002549">
    <property type="entry name" value="AI-2E-like"/>
</dbReference>
<feature type="transmembrane region" description="Helical" evidence="8">
    <location>
        <begin position="141"/>
        <end position="164"/>
    </location>
</feature>
<sequence length="349" mass="38358">MAKIDRFYGVRLSTAANIAVLLLVSVLALIHLKSVIQPFVVAVLLFFLIYPPAQWLEKRYGHPLMAYGILVFLTIGFIFMAAVLLYANLQSFSDQVPQLTEQFHDKVAWLEGLSLFGYSIELGTVVDQFGVESIEAISKSFLGSLASFTGGVVTTLIFLIFIILEAESLPNRLKAAYPEQVARFLNIAEGSGKSVTTYVITRASVAFGQSVVVAIILFFFNIPGWFLWACIAFLLDFVPYIGGLIATLPPIILGFVLFEPATLALLVVLLVANQQTWGGFIEPQLSGKRLDISPIALLLLVAFWGWLWGIMGMVLGVPLGVIMKLALENDERTKPIAIMLSKQPPAEEE</sequence>
<dbReference type="Pfam" id="PF01594">
    <property type="entry name" value="AI-2E_transport"/>
    <property type="match status" value="1"/>
</dbReference>